<dbReference type="GO" id="GO:0004252">
    <property type="term" value="F:serine-type endopeptidase activity"/>
    <property type="evidence" value="ECO:0007669"/>
    <property type="project" value="InterPro"/>
</dbReference>
<keyword evidence="2" id="KW-0472">Membrane</keyword>
<proteinExistence type="predicted"/>
<reference evidence="4" key="2">
    <citation type="submission" date="2022-06" db="UniProtKB">
        <authorList>
            <consortium name="EnsemblMetazoa"/>
        </authorList>
    </citation>
    <scope>IDENTIFICATION</scope>
</reference>
<dbReference type="SUPFAM" id="SSF50494">
    <property type="entry name" value="Trypsin-like serine proteases"/>
    <property type="match status" value="1"/>
</dbReference>
<dbReference type="AlphaFoldDB" id="A0A8R2JT93"/>
<reference evidence="5" key="1">
    <citation type="submission" date="2010-06" db="EMBL/GenBank/DDBJ databases">
        <authorList>
            <person name="Jiang H."/>
            <person name="Abraham K."/>
            <person name="Ali S."/>
            <person name="Alsbrooks S.L."/>
            <person name="Anim B.N."/>
            <person name="Anosike U.S."/>
            <person name="Attaway T."/>
            <person name="Bandaranaike D.P."/>
            <person name="Battles P.K."/>
            <person name="Bell S.N."/>
            <person name="Bell A.V."/>
            <person name="Beltran B."/>
            <person name="Bickham C."/>
            <person name="Bustamante Y."/>
            <person name="Caleb T."/>
            <person name="Canada A."/>
            <person name="Cardenas V."/>
            <person name="Carter K."/>
            <person name="Chacko J."/>
            <person name="Chandrabose M.N."/>
            <person name="Chavez D."/>
            <person name="Chavez A."/>
            <person name="Chen L."/>
            <person name="Chu H.-S."/>
            <person name="Claassen K.J."/>
            <person name="Cockrell R."/>
            <person name="Collins M."/>
            <person name="Cooper J.A."/>
            <person name="Cree A."/>
            <person name="Curry S.M."/>
            <person name="Da Y."/>
            <person name="Dao M.D."/>
            <person name="Das B."/>
            <person name="Davila M.-L."/>
            <person name="Davy-Carroll L."/>
            <person name="Denson S."/>
            <person name="Dinh H."/>
            <person name="Ebong V.E."/>
            <person name="Edwards J.R."/>
            <person name="Egan A."/>
            <person name="El-Daye J."/>
            <person name="Escobedo L."/>
            <person name="Fernandez S."/>
            <person name="Fernando P.R."/>
            <person name="Flagg N."/>
            <person name="Forbes L.D."/>
            <person name="Fowler R.G."/>
            <person name="Fu Q."/>
            <person name="Gabisi R.A."/>
            <person name="Ganer J."/>
            <person name="Garbino Pronczuk A."/>
            <person name="Garcia R.M."/>
            <person name="Garner T."/>
            <person name="Garrett T.E."/>
            <person name="Gonzalez D.A."/>
            <person name="Hamid H."/>
            <person name="Hawkins E.S."/>
            <person name="Hirani K."/>
            <person name="Hogues M.E."/>
            <person name="Hollins B."/>
            <person name="Hsiao C.-H."/>
            <person name="Jabil R."/>
            <person name="James M.L."/>
            <person name="Jhangiani S.N."/>
            <person name="Johnson B."/>
            <person name="Johnson Q."/>
            <person name="Joshi V."/>
            <person name="Kalu J.B."/>
            <person name="Kam C."/>
            <person name="Kashfia A."/>
            <person name="Keebler J."/>
            <person name="Kisamo H."/>
            <person name="Kovar C.L."/>
            <person name="Lago L.A."/>
            <person name="Lai C.-Y."/>
            <person name="Laidlaw J."/>
            <person name="Lara F."/>
            <person name="Le T.-K."/>
            <person name="Lee S.L."/>
            <person name="Legall F.H."/>
            <person name="Lemon S.J."/>
            <person name="Lewis L.R."/>
            <person name="Li B."/>
            <person name="Liu Y."/>
            <person name="Liu Y.-S."/>
            <person name="Lopez J."/>
            <person name="Lozado R.J."/>
            <person name="Lu J."/>
            <person name="Madu R.C."/>
            <person name="Maheshwari M."/>
            <person name="Maheshwari R."/>
            <person name="Malloy K."/>
            <person name="Martinez E."/>
            <person name="Mathew T."/>
            <person name="Mercado I.C."/>
            <person name="Mercado C."/>
            <person name="Meyer B."/>
            <person name="Montgomery K."/>
            <person name="Morgan M.B."/>
            <person name="Munidasa M."/>
            <person name="Nazareth L.V."/>
            <person name="Nelson J."/>
            <person name="Ng B.M."/>
            <person name="Nguyen N.B."/>
            <person name="Nguyen P.Q."/>
            <person name="Nguyen T."/>
            <person name="Obregon M."/>
            <person name="Okwuonu G.O."/>
            <person name="Onwere C.G."/>
            <person name="Orozco G."/>
            <person name="Parra A."/>
            <person name="Patel S."/>
            <person name="Patil S."/>
            <person name="Perez A."/>
            <person name="Perez Y."/>
            <person name="Pham C."/>
            <person name="Primus E.L."/>
            <person name="Pu L.-L."/>
            <person name="Puazo M."/>
            <person name="Qin X."/>
            <person name="Quiroz J.B."/>
            <person name="Reese J."/>
            <person name="Richards S."/>
            <person name="Rives C.M."/>
            <person name="Robberts R."/>
            <person name="Ruiz S.J."/>
            <person name="Ruiz M.J."/>
            <person name="Santibanez J."/>
            <person name="Schneider B.W."/>
            <person name="Sisson I."/>
            <person name="Smith M."/>
            <person name="Sodergren E."/>
            <person name="Song X.-Z."/>
            <person name="Song B.B."/>
            <person name="Summersgill H."/>
            <person name="Thelus R."/>
            <person name="Thornton R.D."/>
            <person name="Trejos Z.Y."/>
            <person name="Usmani K."/>
            <person name="Vattathil S."/>
            <person name="Villasana D."/>
            <person name="Walker D.L."/>
            <person name="Wang S."/>
            <person name="Wang K."/>
            <person name="White C.S."/>
            <person name="Williams A.C."/>
            <person name="Williamson J."/>
            <person name="Wilson K."/>
            <person name="Woghiren I.O."/>
            <person name="Woodworth J.R."/>
            <person name="Worley K.C."/>
            <person name="Wright R.A."/>
            <person name="Wu W."/>
            <person name="Young L."/>
            <person name="Zhang L."/>
            <person name="Zhang J."/>
            <person name="Zhu Y."/>
            <person name="Muzny D.M."/>
            <person name="Weinstock G."/>
            <person name="Gibbs R.A."/>
        </authorList>
    </citation>
    <scope>NUCLEOTIDE SEQUENCE [LARGE SCALE GENOMIC DNA]</scope>
    <source>
        <strain evidence="5">LSR1</strain>
    </source>
</reference>
<dbReference type="GeneID" id="100570079"/>
<dbReference type="PANTHER" id="PTHR24252">
    <property type="entry name" value="ACROSIN-RELATED"/>
    <property type="match status" value="1"/>
</dbReference>
<dbReference type="InterPro" id="IPR043504">
    <property type="entry name" value="Peptidase_S1_PA_chymotrypsin"/>
</dbReference>
<dbReference type="EnsemblMetazoa" id="XM_029489947.1">
    <property type="protein sequence ID" value="XP_029345807.1"/>
    <property type="gene ID" value="LOC100570079"/>
</dbReference>
<keyword evidence="1" id="KW-1015">Disulfide bond</keyword>
<dbReference type="OrthoDB" id="425190at2759"/>
<feature type="domain" description="Peptidase S1" evidence="3">
    <location>
        <begin position="139"/>
        <end position="192"/>
    </location>
</feature>
<organism evidence="4 5">
    <name type="scientific">Acyrthosiphon pisum</name>
    <name type="common">Pea aphid</name>
    <dbReference type="NCBI Taxonomy" id="7029"/>
    <lineage>
        <taxon>Eukaryota</taxon>
        <taxon>Metazoa</taxon>
        <taxon>Ecdysozoa</taxon>
        <taxon>Arthropoda</taxon>
        <taxon>Hexapoda</taxon>
        <taxon>Insecta</taxon>
        <taxon>Pterygota</taxon>
        <taxon>Neoptera</taxon>
        <taxon>Paraneoptera</taxon>
        <taxon>Hemiptera</taxon>
        <taxon>Sternorrhyncha</taxon>
        <taxon>Aphidomorpha</taxon>
        <taxon>Aphidoidea</taxon>
        <taxon>Aphididae</taxon>
        <taxon>Macrosiphini</taxon>
        <taxon>Acyrthosiphon</taxon>
    </lineage>
</organism>
<dbReference type="InterPro" id="IPR001254">
    <property type="entry name" value="Trypsin_dom"/>
</dbReference>
<dbReference type="Proteomes" id="UP000007819">
    <property type="component" value="Chromosome A2"/>
</dbReference>
<dbReference type="Gene3D" id="2.40.10.10">
    <property type="entry name" value="Trypsin-like serine proteases"/>
    <property type="match status" value="1"/>
</dbReference>
<evidence type="ECO:0000256" key="1">
    <source>
        <dbReference type="ARBA" id="ARBA00023157"/>
    </source>
</evidence>
<sequence>MLCLQRICLVYKDRKNNIISKDVLHSSVKLDYRSSSHYNNVEDYTTEIRWFMEVKNRIRTTGLAGQSALHSLVRTVFNMGKEQYFIITAFLVGIVTVFPIDGAMFVDSSQLSAAGSSNFASKLPSQSTCGIRKAPSFRIVGGSDSQLGAWPWMVALGYKHTTDTENDSIKWLCGGTLISNTHVLTACTCVTSIGSRLL</sequence>
<keyword evidence="2" id="KW-0812">Transmembrane</keyword>
<evidence type="ECO:0000259" key="3">
    <source>
        <dbReference type="Pfam" id="PF00089"/>
    </source>
</evidence>
<feature type="transmembrane region" description="Helical" evidence="2">
    <location>
        <begin position="84"/>
        <end position="106"/>
    </location>
</feature>
<evidence type="ECO:0000313" key="4">
    <source>
        <dbReference type="EnsemblMetazoa" id="XP_029345807.1"/>
    </source>
</evidence>
<dbReference type="PANTHER" id="PTHR24252:SF7">
    <property type="entry name" value="HYALIN"/>
    <property type="match status" value="1"/>
</dbReference>
<dbReference type="InterPro" id="IPR009003">
    <property type="entry name" value="Peptidase_S1_PA"/>
</dbReference>
<evidence type="ECO:0000256" key="2">
    <source>
        <dbReference type="SAM" id="Phobius"/>
    </source>
</evidence>
<accession>A0A8R2JT93</accession>
<evidence type="ECO:0000313" key="5">
    <source>
        <dbReference type="Proteomes" id="UP000007819"/>
    </source>
</evidence>
<dbReference type="Pfam" id="PF00089">
    <property type="entry name" value="Trypsin"/>
    <property type="match status" value="1"/>
</dbReference>
<dbReference type="GO" id="GO:0006508">
    <property type="term" value="P:proteolysis"/>
    <property type="evidence" value="ECO:0007669"/>
    <property type="project" value="InterPro"/>
</dbReference>
<dbReference type="KEGG" id="api:100570079"/>
<dbReference type="RefSeq" id="XP_029345807.1">
    <property type="nucleotide sequence ID" value="XM_029489947.1"/>
</dbReference>
<protein>
    <recommendedName>
        <fullName evidence="3">Peptidase S1 domain-containing protein</fullName>
    </recommendedName>
</protein>
<keyword evidence="5" id="KW-1185">Reference proteome</keyword>
<keyword evidence="2" id="KW-1133">Transmembrane helix</keyword>
<name>A0A8R2JT93_ACYPI</name>